<dbReference type="SUPFAM" id="SSF63829">
    <property type="entry name" value="Calcium-dependent phosphotriesterase"/>
    <property type="match status" value="1"/>
</dbReference>
<proteinExistence type="predicted"/>
<organism evidence="3 4">
    <name type="scientific">Mytilus edulis</name>
    <name type="common">Blue mussel</name>
    <dbReference type="NCBI Taxonomy" id="6550"/>
    <lineage>
        <taxon>Eukaryota</taxon>
        <taxon>Metazoa</taxon>
        <taxon>Spiralia</taxon>
        <taxon>Lophotrochozoa</taxon>
        <taxon>Mollusca</taxon>
        <taxon>Bivalvia</taxon>
        <taxon>Autobranchia</taxon>
        <taxon>Pteriomorphia</taxon>
        <taxon>Mytilida</taxon>
        <taxon>Mytiloidea</taxon>
        <taxon>Mytilidae</taxon>
        <taxon>Mytilinae</taxon>
        <taxon>Mytilus</taxon>
    </lineage>
</organism>
<dbReference type="PANTHER" id="PTHR47197">
    <property type="entry name" value="PROTEIN NIRF"/>
    <property type="match status" value="1"/>
</dbReference>
<feature type="repeat" description="NHL" evidence="2">
    <location>
        <begin position="742"/>
        <end position="772"/>
    </location>
</feature>
<accession>A0A8S3S6A3</accession>
<name>A0A8S3S6A3_MYTED</name>
<dbReference type="PANTHER" id="PTHR47197:SF3">
    <property type="entry name" value="DIHYDRO-HEME D1 DEHYDROGENASE"/>
    <property type="match status" value="1"/>
</dbReference>
<dbReference type="SUPFAM" id="SSF63825">
    <property type="entry name" value="YWTD domain"/>
    <property type="match status" value="1"/>
</dbReference>
<evidence type="ECO:0008006" key="5">
    <source>
        <dbReference type="Google" id="ProtNLM"/>
    </source>
</evidence>
<evidence type="ECO:0000256" key="1">
    <source>
        <dbReference type="ARBA" id="ARBA00022737"/>
    </source>
</evidence>
<comment type="caution">
    <text evidence="3">The sequence shown here is derived from an EMBL/GenBank/DDBJ whole genome shotgun (WGS) entry which is preliminary data.</text>
</comment>
<dbReference type="InterPro" id="IPR010620">
    <property type="entry name" value="SBBP_repeat"/>
</dbReference>
<dbReference type="Gene3D" id="2.130.10.10">
    <property type="entry name" value="YVTN repeat-like/Quinoprotein amine dehydrogenase"/>
    <property type="match status" value="1"/>
</dbReference>
<dbReference type="Pfam" id="PF06739">
    <property type="entry name" value="SBBP"/>
    <property type="match status" value="1"/>
</dbReference>
<dbReference type="Proteomes" id="UP000683360">
    <property type="component" value="Unassembled WGS sequence"/>
</dbReference>
<dbReference type="OrthoDB" id="6043843at2759"/>
<evidence type="ECO:0000313" key="3">
    <source>
        <dbReference type="EMBL" id="CAG2216953.1"/>
    </source>
</evidence>
<dbReference type="Gene3D" id="2.120.10.30">
    <property type="entry name" value="TolB, C-terminal domain"/>
    <property type="match status" value="2"/>
</dbReference>
<dbReference type="EMBL" id="CAJPWZ010001498">
    <property type="protein sequence ID" value="CAG2216953.1"/>
    <property type="molecule type" value="Genomic_DNA"/>
</dbReference>
<dbReference type="PROSITE" id="PS51125">
    <property type="entry name" value="NHL"/>
    <property type="match status" value="1"/>
</dbReference>
<protein>
    <recommendedName>
        <fullName evidence="5">B box-type domain-containing protein</fullName>
    </recommendedName>
</protein>
<dbReference type="InterPro" id="IPR015943">
    <property type="entry name" value="WD40/YVTN_repeat-like_dom_sf"/>
</dbReference>
<evidence type="ECO:0000313" key="4">
    <source>
        <dbReference type="Proteomes" id="UP000683360"/>
    </source>
</evidence>
<sequence>MAIHRSLCGVCDNRQITKTSEVWCSECDYADIARNITEFQKEQITMKPFPLPSTKNYRPKFCKSLFSAQYIMRNTSYSAEHTIVHDVKNVRNHIKIVKKEKGVAKYQATFDKVKQYESDLKACLYMKILEKDIIVEENFIQSMIKKDIMSQIKISVVINKFLDQITANIQEFEEVSISSERCNLQILKRENSQAQSILALPTRNIEILTLKLKKRINTEWSEVRGCSLLPDDRTTDQKILLFIGDDSIVVTSGHSDTINIIDIKNKNLEKTIKVNSDNDGVVYKDGHLIYCAREKGLQMISLKDESITNVTSNKLSVFSYVATFRDKLFYTNSDNHSVTCCDYHGNILWTFCHISILLSPSGISVDKNGNVFVVGWGSHNVVVISPDGQSFRQLLSRKDGLDNPQALHYDQSTNNLLVALRTNEAMMASNWNLCGVCDNRQITKSSVVWCSECDEGLCGDCKDHHSISREQKHITFAITEYKNYRPKSCKSLKSANYIMKNMSFSVENTTAHAVKHVWKLTIQIMASVEKFGEINVNSVPFDSSIQKLKDRQAQVLVTLPTRNIENLSLTLQKHIYTGLSDIRGCSMLPDDRTVFSSSQQNKIRVFNSDGSEEFEMSMIGYMFDVVFIGDDSIAVTPGESKKILIIDLNKHKLKKSFTANNNNYGAVYKDGHLIYCVREKGLQMISLSDDSITNVTNNKLYYYAYVTTFGDKLFYTNFGNDSVSCCDYQGNTMWTFRNISVLSSPLGISVDNDGNVFVVGYDTHNVVVISPDGERYRQLYQEKMNCFNHMLYIMTNLQINC</sequence>
<evidence type="ECO:0000256" key="2">
    <source>
        <dbReference type="PROSITE-ProRule" id="PRU00504"/>
    </source>
</evidence>
<keyword evidence="4" id="KW-1185">Reference proteome</keyword>
<dbReference type="InterPro" id="IPR001258">
    <property type="entry name" value="NHL_repeat"/>
</dbReference>
<dbReference type="InterPro" id="IPR011042">
    <property type="entry name" value="6-blade_b-propeller_TolB-like"/>
</dbReference>
<dbReference type="AlphaFoldDB" id="A0A8S3S6A3"/>
<keyword evidence="1" id="KW-0677">Repeat</keyword>
<gene>
    <name evidence="3" type="ORF">MEDL_30659</name>
</gene>
<reference evidence="3" key="1">
    <citation type="submission" date="2021-03" db="EMBL/GenBank/DDBJ databases">
        <authorList>
            <person name="Bekaert M."/>
        </authorList>
    </citation>
    <scope>NUCLEOTIDE SEQUENCE</scope>
</reference>
<dbReference type="InterPro" id="IPR051200">
    <property type="entry name" value="Host-pathogen_enzymatic-act"/>
</dbReference>